<name>A1SQY6_PSYIN</name>
<gene>
    <name evidence="1" type="ordered locus">Ping_0026</name>
</gene>
<accession>A1SQY6</accession>
<dbReference type="eggNOG" id="ENOG5033F7H">
    <property type="taxonomic scope" value="Bacteria"/>
</dbReference>
<dbReference type="HOGENOM" id="CLU_102202_1_0_6"/>
<dbReference type="AlphaFoldDB" id="A1SQY6"/>
<dbReference type="Pfam" id="PF12059">
    <property type="entry name" value="DUF3540"/>
    <property type="match status" value="1"/>
</dbReference>
<dbReference type="KEGG" id="pin:Ping_0026"/>
<keyword evidence="2" id="KW-1185">Reference proteome</keyword>
<evidence type="ECO:0000313" key="1">
    <source>
        <dbReference type="EMBL" id="ABM01901.1"/>
    </source>
</evidence>
<proteinExistence type="predicted"/>
<dbReference type="RefSeq" id="WP_011768460.1">
    <property type="nucleotide sequence ID" value="NC_008709.1"/>
</dbReference>
<dbReference type="STRING" id="357804.Ping_0026"/>
<evidence type="ECO:0000313" key="2">
    <source>
        <dbReference type="Proteomes" id="UP000000639"/>
    </source>
</evidence>
<sequence length="216" mass="23610">MANVLPIHQQATVTENELATIQGGFANDYMVLSERGVFRANKAYSCLVQPIPGDKVLIANIADEHYILAIIERPETNNMTLSFPGDVAFEATSGALKLTSGKQMSLTSAEKIQSTSTEIGINTANMKVQANECSVVGDKAVSQWREVNSFSSAMNLVTDRLTQRIKNSFKTVEGLDQQTSLNFLQTIGKTLSIRSRDAVITARKDVKIDGERIHMG</sequence>
<dbReference type="InterPro" id="IPR021927">
    <property type="entry name" value="DUF3540"/>
</dbReference>
<protein>
    <recommendedName>
        <fullName evidence="3">DUF3540 domain-containing protein</fullName>
    </recommendedName>
</protein>
<dbReference type="Proteomes" id="UP000000639">
    <property type="component" value="Chromosome"/>
</dbReference>
<reference evidence="1 2" key="1">
    <citation type="submission" date="2007-01" db="EMBL/GenBank/DDBJ databases">
        <title>Complete sequence of Psychromonas ingrahamii 37.</title>
        <authorList>
            <consortium name="US DOE Joint Genome Institute"/>
            <person name="Copeland A."/>
            <person name="Lucas S."/>
            <person name="Lapidus A."/>
            <person name="Barry K."/>
            <person name="Detter J.C."/>
            <person name="Glavina del Rio T."/>
            <person name="Hammon N."/>
            <person name="Israni S."/>
            <person name="Dalin E."/>
            <person name="Tice H."/>
            <person name="Pitluck S."/>
            <person name="Thompson L.S."/>
            <person name="Brettin T."/>
            <person name="Bruce D."/>
            <person name="Han C."/>
            <person name="Tapia R."/>
            <person name="Schmutz J."/>
            <person name="Larimer F."/>
            <person name="Land M."/>
            <person name="Hauser L."/>
            <person name="Kyrpides N."/>
            <person name="Ivanova N."/>
            <person name="Staley J."/>
            <person name="Richardson P."/>
        </authorList>
    </citation>
    <scope>NUCLEOTIDE SEQUENCE [LARGE SCALE GENOMIC DNA]</scope>
    <source>
        <strain evidence="1 2">37</strain>
    </source>
</reference>
<organism evidence="1 2">
    <name type="scientific">Psychromonas ingrahamii (strain DSM 17664 / CCUG 51855 / 37)</name>
    <dbReference type="NCBI Taxonomy" id="357804"/>
    <lineage>
        <taxon>Bacteria</taxon>
        <taxon>Pseudomonadati</taxon>
        <taxon>Pseudomonadota</taxon>
        <taxon>Gammaproteobacteria</taxon>
        <taxon>Alteromonadales</taxon>
        <taxon>Psychromonadaceae</taxon>
        <taxon>Psychromonas</taxon>
    </lineage>
</organism>
<dbReference type="OrthoDB" id="6119047at2"/>
<evidence type="ECO:0008006" key="3">
    <source>
        <dbReference type="Google" id="ProtNLM"/>
    </source>
</evidence>
<dbReference type="EMBL" id="CP000510">
    <property type="protein sequence ID" value="ABM01901.1"/>
    <property type="molecule type" value="Genomic_DNA"/>
</dbReference>